<comment type="caution">
    <text evidence="2">The sequence shown here is derived from an EMBL/GenBank/DDBJ whole genome shotgun (WGS) entry which is preliminary data.</text>
</comment>
<feature type="region of interest" description="Disordered" evidence="1">
    <location>
        <begin position="27"/>
        <end position="48"/>
    </location>
</feature>
<accession>A0A5B7CSI5</accession>
<dbReference type="Proteomes" id="UP000324222">
    <property type="component" value="Unassembled WGS sequence"/>
</dbReference>
<name>A0A5B7CSI5_PORTR</name>
<dbReference type="AlphaFoldDB" id="A0A5B7CSI5"/>
<evidence type="ECO:0000313" key="2">
    <source>
        <dbReference type="EMBL" id="MPC12632.1"/>
    </source>
</evidence>
<evidence type="ECO:0000256" key="1">
    <source>
        <dbReference type="SAM" id="MobiDB-lite"/>
    </source>
</evidence>
<feature type="compositionally biased region" description="Basic and acidic residues" evidence="1">
    <location>
        <begin position="27"/>
        <end position="38"/>
    </location>
</feature>
<reference evidence="2 3" key="1">
    <citation type="submission" date="2019-05" db="EMBL/GenBank/DDBJ databases">
        <title>Another draft genome of Portunus trituberculatus and its Hox gene families provides insights of decapod evolution.</title>
        <authorList>
            <person name="Jeong J.-H."/>
            <person name="Song I."/>
            <person name="Kim S."/>
            <person name="Choi T."/>
            <person name="Kim D."/>
            <person name="Ryu S."/>
            <person name="Kim W."/>
        </authorList>
    </citation>
    <scope>NUCLEOTIDE SEQUENCE [LARGE SCALE GENOMIC DNA]</scope>
    <source>
        <tissue evidence="2">Muscle</tissue>
    </source>
</reference>
<protein>
    <submittedName>
        <fullName evidence="2">Uncharacterized protein</fullName>
    </submittedName>
</protein>
<proteinExistence type="predicted"/>
<organism evidence="2 3">
    <name type="scientific">Portunus trituberculatus</name>
    <name type="common">Swimming crab</name>
    <name type="synonym">Neptunus trituberculatus</name>
    <dbReference type="NCBI Taxonomy" id="210409"/>
    <lineage>
        <taxon>Eukaryota</taxon>
        <taxon>Metazoa</taxon>
        <taxon>Ecdysozoa</taxon>
        <taxon>Arthropoda</taxon>
        <taxon>Crustacea</taxon>
        <taxon>Multicrustacea</taxon>
        <taxon>Malacostraca</taxon>
        <taxon>Eumalacostraca</taxon>
        <taxon>Eucarida</taxon>
        <taxon>Decapoda</taxon>
        <taxon>Pleocyemata</taxon>
        <taxon>Brachyura</taxon>
        <taxon>Eubrachyura</taxon>
        <taxon>Portunoidea</taxon>
        <taxon>Portunidae</taxon>
        <taxon>Portuninae</taxon>
        <taxon>Portunus</taxon>
    </lineage>
</organism>
<keyword evidence="3" id="KW-1185">Reference proteome</keyword>
<dbReference type="EMBL" id="VSRR010000227">
    <property type="protein sequence ID" value="MPC12632.1"/>
    <property type="molecule type" value="Genomic_DNA"/>
</dbReference>
<sequence>MMLTTESREQFSVMGVETRAVEHEMLDGLRKSSTRDRTGQGTDASLAGEGWSESSFTILITVYIWLRSGGCWQPPTTPAERVTFENVVSRNKDVKVGEGKRTHLGPKK</sequence>
<evidence type="ECO:0000313" key="3">
    <source>
        <dbReference type="Proteomes" id="UP000324222"/>
    </source>
</evidence>
<gene>
    <name evidence="2" type="ORF">E2C01_005337</name>
</gene>